<evidence type="ECO:0000313" key="3">
    <source>
        <dbReference type="EMBL" id="KAH7328223.1"/>
    </source>
</evidence>
<feature type="region of interest" description="Disordered" evidence="1">
    <location>
        <begin position="190"/>
        <end position="274"/>
    </location>
</feature>
<proteinExistence type="predicted"/>
<feature type="compositionally biased region" description="Basic and acidic residues" evidence="1">
    <location>
        <begin position="253"/>
        <end position="262"/>
    </location>
</feature>
<keyword evidence="4" id="KW-1185">Reference proteome</keyword>
<name>A0A8K0T0X3_9HYPO</name>
<dbReference type="EMBL" id="JAGPNK010000001">
    <property type="protein sequence ID" value="KAH7328223.1"/>
    <property type="molecule type" value="Genomic_DNA"/>
</dbReference>
<evidence type="ECO:0000256" key="1">
    <source>
        <dbReference type="SAM" id="MobiDB-lite"/>
    </source>
</evidence>
<evidence type="ECO:0000313" key="4">
    <source>
        <dbReference type="Proteomes" id="UP000813444"/>
    </source>
</evidence>
<sequence length="401" mass="44505">MYLAPSKTTVPHVHFPLTTPRPFCSAFFSFHLVGPIIVFTPSSSPSTFPNCSVAAMDSDAVILENVRTALKLNNVRHFDDLKHIRQNTLEGRFDRGMRKLWPKSITSIFSVWLRGQATKDCTMPHHEMVDRWYDFLVGKRFSPKEVLEVWRICVGADSPDFPDNHNKSGKPAARLILRFNLQLEKRLGAHDNTGLQSSTNNSRPVEPSPVSKNLGVTHKNPPNTKKNKKKSKNGGVSKKMKNSVSASDLAKSSWDELARGADRTPPQAEESDQAPALPSKCVCSSCKSEGHSVWGCPYLDHLTPKPDYICYNCGMKGAHYVNDCDAIPQRRASGTASGAPSVSSLDTMPTRENGSTMDRFWSDLQANYMDVLRDNSLQRRGSPTCHVDALTAIHEEGRLSP</sequence>
<dbReference type="InterPro" id="IPR001878">
    <property type="entry name" value="Znf_CCHC"/>
</dbReference>
<dbReference type="GO" id="GO:0003676">
    <property type="term" value="F:nucleic acid binding"/>
    <property type="evidence" value="ECO:0007669"/>
    <property type="project" value="InterPro"/>
</dbReference>
<accession>A0A8K0T0X3</accession>
<dbReference type="AlphaFoldDB" id="A0A8K0T0X3"/>
<feature type="domain" description="CCHC-type" evidence="2">
    <location>
        <begin position="282"/>
        <end position="298"/>
    </location>
</feature>
<dbReference type="GO" id="GO:0008270">
    <property type="term" value="F:zinc ion binding"/>
    <property type="evidence" value="ECO:0007669"/>
    <property type="project" value="InterPro"/>
</dbReference>
<reference evidence="3" key="1">
    <citation type="journal article" date="2021" name="Nat. Commun.">
        <title>Genetic determinants of endophytism in the Arabidopsis root mycobiome.</title>
        <authorList>
            <person name="Mesny F."/>
            <person name="Miyauchi S."/>
            <person name="Thiergart T."/>
            <person name="Pickel B."/>
            <person name="Atanasova L."/>
            <person name="Karlsson M."/>
            <person name="Huettel B."/>
            <person name="Barry K.W."/>
            <person name="Haridas S."/>
            <person name="Chen C."/>
            <person name="Bauer D."/>
            <person name="Andreopoulos W."/>
            <person name="Pangilinan J."/>
            <person name="LaButti K."/>
            <person name="Riley R."/>
            <person name="Lipzen A."/>
            <person name="Clum A."/>
            <person name="Drula E."/>
            <person name="Henrissat B."/>
            <person name="Kohler A."/>
            <person name="Grigoriev I.V."/>
            <person name="Martin F.M."/>
            <person name="Hacquard S."/>
        </authorList>
    </citation>
    <scope>NUCLEOTIDE SEQUENCE</scope>
    <source>
        <strain evidence="3">MPI-CAGE-CH-0235</strain>
    </source>
</reference>
<dbReference type="Gene3D" id="4.10.60.10">
    <property type="entry name" value="Zinc finger, CCHC-type"/>
    <property type="match status" value="1"/>
</dbReference>
<dbReference type="Proteomes" id="UP000813444">
    <property type="component" value="Unassembled WGS sequence"/>
</dbReference>
<comment type="caution">
    <text evidence="3">The sequence shown here is derived from an EMBL/GenBank/DDBJ whole genome shotgun (WGS) entry which is preliminary data.</text>
</comment>
<feature type="compositionally biased region" description="Polar residues" evidence="1">
    <location>
        <begin position="193"/>
        <end position="203"/>
    </location>
</feature>
<feature type="domain" description="CCHC-type" evidence="2">
    <location>
        <begin position="309"/>
        <end position="326"/>
    </location>
</feature>
<protein>
    <recommendedName>
        <fullName evidence="2">CCHC-type domain-containing protein</fullName>
    </recommendedName>
</protein>
<organism evidence="3 4">
    <name type="scientific">Stachybotrys elegans</name>
    <dbReference type="NCBI Taxonomy" id="80388"/>
    <lineage>
        <taxon>Eukaryota</taxon>
        <taxon>Fungi</taxon>
        <taxon>Dikarya</taxon>
        <taxon>Ascomycota</taxon>
        <taxon>Pezizomycotina</taxon>
        <taxon>Sordariomycetes</taxon>
        <taxon>Hypocreomycetidae</taxon>
        <taxon>Hypocreales</taxon>
        <taxon>Stachybotryaceae</taxon>
        <taxon>Stachybotrys</taxon>
    </lineage>
</organism>
<dbReference type="SMART" id="SM00343">
    <property type="entry name" value="ZnF_C2HC"/>
    <property type="match status" value="2"/>
</dbReference>
<feature type="region of interest" description="Disordered" evidence="1">
    <location>
        <begin position="332"/>
        <end position="353"/>
    </location>
</feature>
<dbReference type="OrthoDB" id="5151375at2759"/>
<gene>
    <name evidence="3" type="ORF">B0I35DRAFT_12252</name>
</gene>
<evidence type="ECO:0000259" key="2">
    <source>
        <dbReference type="SMART" id="SM00343"/>
    </source>
</evidence>